<protein>
    <submittedName>
        <fullName evidence="1">Uncharacterized protein</fullName>
    </submittedName>
</protein>
<dbReference type="Proteomes" id="UP001157502">
    <property type="component" value="Chromosome 2"/>
</dbReference>
<accession>A0ACC2HHU7</accession>
<name>A0ACC2HHU7_DALPE</name>
<evidence type="ECO:0000313" key="2">
    <source>
        <dbReference type="Proteomes" id="UP001157502"/>
    </source>
</evidence>
<organism evidence="1 2">
    <name type="scientific">Dallia pectoralis</name>
    <name type="common">Alaska blackfish</name>
    <dbReference type="NCBI Taxonomy" id="75939"/>
    <lineage>
        <taxon>Eukaryota</taxon>
        <taxon>Metazoa</taxon>
        <taxon>Chordata</taxon>
        <taxon>Craniata</taxon>
        <taxon>Vertebrata</taxon>
        <taxon>Euteleostomi</taxon>
        <taxon>Actinopterygii</taxon>
        <taxon>Neopterygii</taxon>
        <taxon>Teleostei</taxon>
        <taxon>Protacanthopterygii</taxon>
        <taxon>Esociformes</taxon>
        <taxon>Umbridae</taxon>
        <taxon>Dallia</taxon>
    </lineage>
</organism>
<reference evidence="1" key="1">
    <citation type="submission" date="2021-05" db="EMBL/GenBank/DDBJ databases">
        <authorList>
            <person name="Pan Q."/>
            <person name="Jouanno E."/>
            <person name="Zahm M."/>
            <person name="Klopp C."/>
            <person name="Cabau C."/>
            <person name="Louis A."/>
            <person name="Berthelot C."/>
            <person name="Parey E."/>
            <person name="Roest Crollius H."/>
            <person name="Montfort J."/>
            <person name="Robinson-Rechavi M."/>
            <person name="Bouchez O."/>
            <person name="Lampietro C."/>
            <person name="Lopez Roques C."/>
            <person name="Donnadieu C."/>
            <person name="Postlethwait J."/>
            <person name="Bobe J."/>
            <person name="Dillon D."/>
            <person name="Chandos A."/>
            <person name="von Hippel F."/>
            <person name="Guiguen Y."/>
        </authorList>
    </citation>
    <scope>NUCLEOTIDE SEQUENCE</scope>
    <source>
        <strain evidence="1">YG-Jan2019</strain>
    </source>
</reference>
<keyword evidence="2" id="KW-1185">Reference proteome</keyword>
<sequence length="252" mass="28181">MCRLPEGGGVSQAFLVRLSKTSLRYSCRLCCFTDDPHQFPCGHSYCFGCINCLRNHNNYSCPECRREFTNSTDLVRNYKLAGVANAFRENKRDNRGTTVVDGSSISGGVSWIQLMFLLTTVTILIKLYTLWLSTEEESGIKPPSSGTPDQDDSSLLSLATLAWAVVFPLRLLLQLLYLPFWVIWLCASMLLSLAYWCVELIWSGLFLIIGMLCSATYTVVNIVVYVCGLLCVLNWIGNIRQGGEGGPRFRTV</sequence>
<gene>
    <name evidence="1" type="ORF">DPEC_G00027770</name>
</gene>
<evidence type="ECO:0000313" key="1">
    <source>
        <dbReference type="EMBL" id="KAJ8015598.1"/>
    </source>
</evidence>
<comment type="caution">
    <text evidence="1">The sequence shown here is derived from an EMBL/GenBank/DDBJ whole genome shotgun (WGS) entry which is preliminary data.</text>
</comment>
<dbReference type="EMBL" id="CM055729">
    <property type="protein sequence ID" value="KAJ8015598.1"/>
    <property type="molecule type" value="Genomic_DNA"/>
</dbReference>
<proteinExistence type="predicted"/>